<evidence type="ECO:0008006" key="9">
    <source>
        <dbReference type="Google" id="ProtNLM"/>
    </source>
</evidence>
<sequence length="183" mass="20547">MPWSVALPQELFASPILSVLTPITTGSLVGYLVNRRGTKKTYKSLKQPPFYPPAWLFAPAWTMLYGMMGYAAHHATMTGLAASSSPIVRDITITSQALYTSQLVLNFLWMPLFFGLRRPGWALGDILLLGANVGVLLRSWWKTDRTAFWLMVPYGLWLGYATYLNASIGVLNRWTIGENEKEE</sequence>
<name>A0AAD4CEA2_ASPNN</name>
<evidence type="ECO:0000256" key="4">
    <source>
        <dbReference type="ARBA" id="ARBA00022989"/>
    </source>
</evidence>
<dbReference type="InterPro" id="IPR004307">
    <property type="entry name" value="TspO_MBR"/>
</dbReference>
<dbReference type="Gene3D" id="1.20.1260.100">
    <property type="entry name" value="TspO/MBR protein"/>
    <property type="match status" value="1"/>
</dbReference>
<feature type="transmembrane region" description="Helical" evidence="6">
    <location>
        <begin position="54"/>
        <end position="73"/>
    </location>
</feature>
<dbReference type="PANTHER" id="PTHR10057:SF0">
    <property type="entry name" value="TRANSLOCATOR PROTEIN"/>
    <property type="match status" value="1"/>
</dbReference>
<comment type="similarity">
    <text evidence="2">Belongs to the TspO/BZRP family.</text>
</comment>
<evidence type="ECO:0000313" key="7">
    <source>
        <dbReference type="EMBL" id="KAF9884132.1"/>
    </source>
</evidence>
<keyword evidence="8" id="KW-1185">Reference proteome</keyword>
<dbReference type="FunFam" id="1.20.1260.100:FF:000001">
    <property type="entry name" value="translocator protein 2"/>
    <property type="match status" value="1"/>
</dbReference>
<proteinExistence type="inferred from homology"/>
<evidence type="ECO:0000256" key="6">
    <source>
        <dbReference type="SAM" id="Phobius"/>
    </source>
</evidence>
<accession>A0AAD4CEA2</accession>
<dbReference type="AlphaFoldDB" id="A0AAD4CEA2"/>
<feature type="transmembrane region" description="Helical" evidence="6">
    <location>
        <begin position="147"/>
        <end position="166"/>
    </location>
</feature>
<keyword evidence="5 6" id="KW-0472">Membrane</keyword>
<gene>
    <name evidence="7" type="ORF">FE257_002253</name>
</gene>
<dbReference type="GO" id="GO:0005741">
    <property type="term" value="C:mitochondrial outer membrane"/>
    <property type="evidence" value="ECO:0007669"/>
    <property type="project" value="TreeGrafter"/>
</dbReference>
<reference evidence="7" key="1">
    <citation type="journal article" date="2019" name="Beilstein J. Org. Chem.">
        <title>Nanangenines: drimane sesquiterpenoids as the dominant metabolite cohort of a novel Australian fungus, Aspergillus nanangensis.</title>
        <authorList>
            <person name="Lacey H.J."/>
            <person name="Gilchrist C.L.M."/>
            <person name="Crombie A."/>
            <person name="Kalaitzis J.A."/>
            <person name="Vuong D."/>
            <person name="Rutledge P.J."/>
            <person name="Turner P."/>
            <person name="Pitt J.I."/>
            <person name="Lacey E."/>
            <person name="Chooi Y.H."/>
            <person name="Piggott A.M."/>
        </authorList>
    </citation>
    <scope>NUCLEOTIDE SEQUENCE</scope>
    <source>
        <strain evidence="7">MST-FP2251</strain>
    </source>
</reference>
<dbReference type="PANTHER" id="PTHR10057">
    <property type="entry name" value="PERIPHERAL-TYPE BENZODIAZEPINE RECEPTOR"/>
    <property type="match status" value="1"/>
</dbReference>
<comment type="caution">
    <text evidence="7">The sequence shown here is derived from an EMBL/GenBank/DDBJ whole genome shotgun (WGS) entry which is preliminary data.</text>
</comment>
<dbReference type="CDD" id="cd15904">
    <property type="entry name" value="TSPO_MBR"/>
    <property type="match status" value="1"/>
</dbReference>
<evidence type="ECO:0000313" key="8">
    <source>
        <dbReference type="Proteomes" id="UP001194746"/>
    </source>
</evidence>
<dbReference type="Proteomes" id="UP001194746">
    <property type="component" value="Unassembled WGS sequence"/>
</dbReference>
<dbReference type="InterPro" id="IPR038330">
    <property type="entry name" value="TspO/MBR-related_sf"/>
</dbReference>
<evidence type="ECO:0000256" key="3">
    <source>
        <dbReference type="ARBA" id="ARBA00022692"/>
    </source>
</evidence>
<dbReference type="PIRSF" id="PIRSF005859">
    <property type="entry name" value="PBR"/>
    <property type="match status" value="1"/>
</dbReference>
<feature type="transmembrane region" description="Helical" evidence="6">
    <location>
        <begin position="12"/>
        <end position="33"/>
    </location>
</feature>
<dbReference type="EMBL" id="VCAU01000132">
    <property type="protein sequence ID" value="KAF9884132.1"/>
    <property type="molecule type" value="Genomic_DNA"/>
</dbReference>
<evidence type="ECO:0000256" key="5">
    <source>
        <dbReference type="ARBA" id="ARBA00023136"/>
    </source>
</evidence>
<feature type="transmembrane region" description="Helical" evidence="6">
    <location>
        <begin position="121"/>
        <end position="141"/>
    </location>
</feature>
<evidence type="ECO:0000256" key="1">
    <source>
        <dbReference type="ARBA" id="ARBA00004141"/>
    </source>
</evidence>
<protein>
    <recommendedName>
        <fullName evidence="9">TspO/MBR-related protein</fullName>
    </recommendedName>
</protein>
<comment type="subcellular location">
    <subcellularLocation>
        <location evidence="1">Membrane</location>
        <topology evidence="1">Multi-pass membrane protein</topology>
    </subcellularLocation>
</comment>
<dbReference type="GO" id="GO:0033013">
    <property type="term" value="P:tetrapyrrole metabolic process"/>
    <property type="evidence" value="ECO:0007669"/>
    <property type="project" value="UniProtKB-ARBA"/>
</dbReference>
<evidence type="ECO:0000256" key="2">
    <source>
        <dbReference type="ARBA" id="ARBA00007524"/>
    </source>
</evidence>
<dbReference type="Pfam" id="PF03073">
    <property type="entry name" value="TspO_MBR"/>
    <property type="match status" value="1"/>
</dbReference>
<organism evidence="7 8">
    <name type="scientific">Aspergillus nanangensis</name>
    <dbReference type="NCBI Taxonomy" id="2582783"/>
    <lineage>
        <taxon>Eukaryota</taxon>
        <taxon>Fungi</taxon>
        <taxon>Dikarya</taxon>
        <taxon>Ascomycota</taxon>
        <taxon>Pezizomycotina</taxon>
        <taxon>Eurotiomycetes</taxon>
        <taxon>Eurotiomycetidae</taxon>
        <taxon>Eurotiales</taxon>
        <taxon>Aspergillaceae</taxon>
        <taxon>Aspergillus</taxon>
        <taxon>Aspergillus subgen. Circumdati</taxon>
    </lineage>
</organism>
<reference evidence="7" key="2">
    <citation type="submission" date="2020-02" db="EMBL/GenBank/DDBJ databases">
        <authorList>
            <person name="Gilchrist C.L.M."/>
            <person name="Chooi Y.-H."/>
        </authorList>
    </citation>
    <scope>NUCLEOTIDE SEQUENCE</scope>
    <source>
        <strain evidence="7">MST-FP2251</strain>
    </source>
</reference>
<keyword evidence="4 6" id="KW-1133">Transmembrane helix</keyword>
<keyword evidence="3 6" id="KW-0812">Transmembrane</keyword>